<organism evidence="1">
    <name type="scientific">Siphoviridae sp. ctUF252</name>
    <dbReference type="NCBI Taxonomy" id="2826350"/>
    <lineage>
        <taxon>Viruses</taxon>
        <taxon>Duplodnaviria</taxon>
        <taxon>Heunggongvirae</taxon>
        <taxon>Uroviricota</taxon>
        <taxon>Caudoviricetes</taxon>
    </lineage>
</organism>
<reference evidence="1" key="1">
    <citation type="journal article" date="2021" name="Proc. Natl. Acad. Sci. U.S.A.">
        <title>A Catalog of Tens of Thousands of Viruses from Human Metagenomes Reveals Hidden Associations with Chronic Diseases.</title>
        <authorList>
            <person name="Tisza M.J."/>
            <person name="Buck C.B."/>
        </authorList>
    </citation>
    <scope>NUCLEOTIDE SEQUENCE</scope>
    <source>
        <strain evidence="1">CtUF252</strain>
    </source>
</reference>
<name>A0A8S5NGW0_9CAUD</name>
<evidence type="ECO:0000313" key="1">
    <source>
        <dbReference type="EMBL" id="DAD94069.1"/>
    </source>
</evidence>
<sequence length="95" mass="11068">MNNTQIEKLIEEIRSEQHVSPNEEDEVIEKLIKEAEFDINSKSGAKIDYDADLTARGLLKNYAMYRRFGRIAEFKQLYAGDYADLQAKYYKPSDI</sequence>
<dbReference type="EMBL" id="BK015173">
    <property type="protein sequence ID" value="DAD94069.1"/>
    <property type="molecule type" value="Genomic_DNA"/>
</dbReference>
<proteinExistence type="predicted"/>
<accession>A0A8S5NGW0</accession>
<protein>
    <submittedName>
        <fullName evidence="1">Head to tail adaptor</fullName>
    </submittedName>
</protein>